<feature type="region of interest" description="Disordered" evidence="1">
    <location>
        <begin position="179"/>
        <end position="223"/>
    </location>
</feature>
<comment type="caution">
    <text evidence="2">The sequence shown here is derived from an EMBL/GenBank/DDBJ whole genome shotgun (WGS) entry which is preliminary data.</text>
</comment>
<sequence length="284" mass="31630">MSVTIRIKEVRWPRGVGSNPARDNGSRRKGADFATDYSTLREKDFIERFTGQKSFGFGTTLLHQFPPTNGWADAQRGAASQPLRVGHGTATPYASHFSSYPHWSKPGRLQVRQEFQRALEKAAKKIKKWADTKRRPVEYKQGDLVMVNLQPQQFKTFRKVHKGLIRKYECPFPVKKKELERSEVGSESAGNPEKAAEQSVEGTQPTECVPESAVKEVEETAQPNRLRSQVAIPTAAKGSWSRLFSSFFLPAAKALDDRGGESVSAREIGSSFSVSASTYSFESA</sequence>
<reference evidence="2" key="1">
    <citation type="submission" date="2018-10" db="EMBL/GenBank/DDBJ databases">
        <title>Population genomic analysis revealed the cold adaptation of white poplar.</title>
        <authorList>
            <person name="Liu Y.-J."/>
        </authorList>
    </citation>
    <scope>NUCLEOTIDE SEQUENCE [LARGE SCALE GENOMIC DNA]</scope>
    <source>
        <strain evidence="2">PAL-ZL1</strain>
    </source>
</reference>
<protein>
    <submittedName>
        <fullName evidence="2">Uncharacterized protein</fullName>
    </submittedName>
</protein>
<gene>
    <name evidence="2" type="ORF">D5086_0000160320</name>
</gene>
<dbReference type="AlphaFoldDB" id="A0A4U5PZK3"/>
<accession>A0A4U5PZK3</accession>
<name>A0A4U5PZK3_POPAL</name>
<evidence type="ECO:0000313" key="2">
    <source>
        <dbReference type="EMBL" id="TKS02631.1"/>
    </source>
</evidence>
<evidence type="ECO:0000256" key="1">
    <source>
        <dbReference type="SAM" id="MobiDB-lite"/>
    </source>
</evidence>
<organism evidence="2">
    <name type="scientific">Populus alba</name>
    <name type="common">White poplar</name>
    <dbReference type="NCBI Taxonomy" id="43335"/>
    <lineage>
        <taxon>Eukaryota</taxon>
        <taxon>Viridiplantae</taxon>
        <taxon>Streptophyta</taxon>
        <taxon>Embryophyta</taxon>
        <taxon>Tracheophyta</taxon>
        <taxon>Spermatophyta</taxon>
        <taxon>Magnoliopsida</taxon>
        <taxon>eudicotyledons</taxon>
        <taxon>Gunneridae</taxon>
        <taxon>Pentapetalae</taxon>
        <taxon>rosids</taxon>
        <taxon>fabids</taxon>
        <taxon>Malpighiales</taxon>
        <taxon>Salicaceae</taxon>
        <taxon>Saliceae</taxon>
        <taxon>Populus</taxon>
    </lineage>
</organism>
<geneLocation type="mitochondrion" evidence="2"/>
<dbReference type="EMBL" id="RCHU01000534">
    <property type="protein sequence ID" value="TKS02631.1"/>
    <property type="molecule type" value="Genomic_DNA"/>
</dbReference>
<keyword evidence="2" id="KW-0496">Mitochondrion</keyword>
<proteinExistence type="predicted"/>